<keyword evidence="2" id="KW-1185">Reference proteome</keyword>
<dbReference type="Proteomes" id="UP000785679">
    <property type="component" value="Unassembled WGS sequence"/>
</dbReference>
<name>A0A8J8NRZ6_HALGN</name>
<dbReference type="EMBL" id="RRYP01008533">
    <property type="protein sequence ID" value="TNV79709.1"/>
    <property type="molecule type" value="Genomic_DNA"/>
</dbReference>
<proteinExistence type="predicted"/>
<protein>
    <submittedName>
        <fullName evidence="1">Uncharacterized protein</fullName>
    </submittedName>
</protein>
<dbReference type="AlphaFoldDB" id="A0A8J8NRZ6"/>
<gene>
    <name evidence="1" type="ORF">FGO68_gene9713</name>
</gene>
<evidence type="ECO:0000313" key="1">
    <source>
        <dbReference type="EMBL" id="TNV79709.1"/>
    </source>
</evidence>
<reference evidence="1" key="1">
    <citation type="submission" date="2019-06" db="EMBL/GenBank/DDBJ databases">
        <authorList>
            <person name="Zheng W."/>
        </authorList>
    </citation>
    <scope>NUCLEOTIDE SEQUENCE</scope>
    <source>
        <strain evidence="1">QDHG01</strain>
    </source>
</reference>
<evidence type="ECO:0000313" key="2">
    <source>
        <dbReference type="Proteomes" id="UP000785679"/>
    </source>
</evidence>
<sequence>MIERFIAKPRLANIVAEFIIIKINNSLPNISISIEFSNRNPSKERLGLNLQQIQGQSRKLNGQRYQRMGGRVVPQASGYI</sequence>
<organism evidence="1 2">
    <name type="scientific">Halteria grandinella</name>
    <dbReference type="NCBI Taxonomy" id="5974"/>
    <lineage>
        <taxon>Eukaryota</taxon>
        <taxon>Sar</taxon>
        <taxon>Alveolata</taxon>
        <taxon>Ciliophora</taxon>
        <taxon>Intramacronucleata</taxon>
        <taxon>Spirotrichea</taxon>
        <taxon>Stichotrichia</taxon>
        <taxon>Sporadotrichida</taxon>
        <taxon>Halteriidae</taxon>
        <taxon>Halteria</taxon>
    </lineage>
</organism>
<accession>A0A8J8NRZ6</accession>
<comment type="caution">
    <text evidence="1">The sequence shown here is derived from an EMBL/GenBank/DDBJ whole genome shotgun (WGS) entry which is preliminary data.</text>
</comment>